<keyword evidence="6" id="KW-1185">Reference proteome</keyword>
<dbReference type="InterPro" id="IPR027417">
    <property type="entry name" value="P-loop_NTPase"/>
</dbReference>
<reference evidence="5 6" key="1">
    <citation type="journal article" date="2023" name="Mol. Ecol. Resour.">
        <title>Chromosome-level genome assembly of a triploid poplar Populus alba 'Berolinensis'.</title>
        <authorList>
            <person name="Chen S."/>
            <person name="Yu Y."/>
            <person name="Wang X."/>
            <person name="Wang S."/>
            <person name="Zhang T."/>
            <person name="Zhou Y."/>
            <person name="He R."/>
            <person name="Meng N."/>
            <person name="Wang Y."/>
            <person name="Liu W."/>
            <person name="Liu Z."/>
            <person name="Liu J."/>
            <person name="Guo Q."/>
            <person name="Huang H."/>
            <person name="Sederoff R.R."/>
            <person name="Wang G."/>
            <person name="Qu G."/>
            <person name="Chen S."/>
        </authorList>
    </citation>
    <scope>NUCLEOTIDE SEQUENCE [LARGE SCALE GENOMIC DNA]</scope>
    <source>
        <strain evidence="5">SC-2020</strain>
    </source>
</reference>
<dbReference type="SMART" id="SM00382">
    <property type="entry name" value="AAA"/>
    <property type="match status" value="1"/>
</dbReference>
<name>A0AAD6LKR4_9ROSI</name>
<dbReference type="SUPFAM" id="SSF52540">
    <property type="entry name" value="P-loop containing nucleoside triphosphate hydrolases"/>
    <property type="match status" value="2"/>
</dbReference>
<sequence>MSIPAENFPFCTIEPNEARVNIPDERFEWLCQLFKLKSEVSAFLEIHDIGGLVRGAHAGQGLGNSFLSHIRAVDGFFHVLRAFEDPDIIHVDDIVDPVRDLEVISAELRLKDIEFIERSIEDVEKSMKRSNDKQLKIEMEMCQRPANSGGFVFSFFRSEQVGDVELDDVWFAYPSRPNHMGITLKLQPGSKVALVGPSSGGKTTITNLIERFYDPIKGKVLLNGVPLVEISHEHLHRKVVRNRVAITRAVLMNPRILLHDKVTSALDAESEYLVQAEITKRLSREIYLLYEIEHPNIVRLQCAFFHDGKLLLVFELFSFNMGELLGVGSLQFKDLDKVKNKTLHLAAIINALNISQGSLLGMAIGNDGNEHDSFSLRVPIMLHKKSRPNEQLLVGYKIQSFARAFNLSSIKIYPIFQRSCSYSRKNSSGKTRIRLDQ</sequence>
<keyword evidence="1" id="KW-0547">Nucleotide-binding</keyword>
<evidence type="ECO:0000256" key="1">
    <source>
        <dbReference type="ARBA" id="ARBA00022741"/>
    </source>
</evidence>
<dbReference type="GO" id="GO:0016887">
    <property type="term" value="F:ATP hydrolysis activity"/>
    <property type="evidence" value="ECO:0007669"/>
    <property type="project" value="InterPro"/>
</dbReference>
<dbReference type="InterPro" id="IPR031167">
    <property type="entry name" value="G_OBG"/>
</dbReference>
<dbReference type="GO" id="GO:0005737">
    <property type="term" value="C:cytoplasm"/>
    <property type="evidence" value="ECO:0007669"/>
    <property type="project" value="TreeGrafter"/>
</dbReference>
<dbReference type="InterPro" id="IPR006073">
    <property type="entry name" value="GTP-bd"/>
</dbReference>
<keyword evidence="2" id="KW-0067">ATP-binding</keyword>
<dbReference type="GO" id="GO:0005525">
    <property type="term" value="F:GTP binding"/>
    <property type="evidence" value="ECO:0007669"/>
    <property type="project" value="InterPro"/>
</dbReference>
<dbReference type="InterPro" id="IPR011009">
    <property type="entry name" value="Kinase-like_dom_sf"/>
</dbReference>
<evidence type="ECO:0000259" key="4">
    <source>
        <dbReference type="PROSITE" id="PS51710"/>
    </source>
</evidence>
<dbReference type="InterPro" id="IPR003593">
    <property type="entry name" value="AAA+_ATPase"/>
</dbReference>
<feature type="domain" description="ABC transporter" evidence="3">
    <location>
        <begin position="164"/>
        <end position="390"/>
    </location>
</feature>
<dbReference type="PANTHER" id="PTHR23305">
    <property type="entry name" value="OBG GTPASE FAMILY"/>
    <property type="match status" value="1"/>
</dbReference>
<dbReference type="Gene3D" id="3.40.50.300">
    <property type="entry name" value="P-loop containing nucleotide triphosphate hydrolases"/>
    <property type="match status" value="3"/>
</dbReference>
<evidence type="ECO:0000256" key="2">
    <source>
        <dbReference type="ARBA" id="ARBA00022840"/>
    </source>
</evidence>
<dbReference type="EMBL" id="JAQIZT010000016">
    <property type="protein sequence ID" value="KAJ6968776.1"/>
    <property type="molecule type" value="Genomic_DNA"/>
</dbReference>
<evidence type="ECO:0000313" key="6">
    <source>
        <dbReference type="Proteomes" id="UP001164929"/>
    </source>
</evidence>
<comment type="caution">
    <text evidence="5">The sequence shown here is derived from an EMBL/GenBank/DDBJ whole genome shotgun (WGS) entry which is preliminary data.</text>
</comment>
<gene>
    <name evidence="5" type="ORF">NC653_036675</name>
</gene>
<dbReference type="InterPro" id="IPR003439">
    <property type="entry name" value="ABC_transporter-like_ATP-bd"/>
</dbReference>
<dbReference type="PROSITE" id="PS50893">
    <property type="entry name" value="ABC_TRANSPORTER_2"/>
    <property type="match status" value="1"/>
</dbReference>
<dbReference type="PROSITE" id="PS51710">
    <property type="entry name" value="G_OBG"/>
    <property type="match status" value="1"/>
</dbReference>
<accession>A0AAD6LKR4</accession>
<protein>
    <submittedName>
        <fullName evidence="5">Uncharacterized protein</fullName>
    </submittedName>
</protein>
<dbReference type="GO" id="GO:0005524">
    <property type="term" value="F:ATP binding"/>
    <property type="evidence" value="ECO:0007669"/>
    <property type="project" value="UniProtKB-KW"/>
</dbReference>
<dbReference type="PRINTS" id="PR00326">
    <property type="entry name" value="GTP1OBG"/>
</dbReference>
<dbReference type="PANTHER" id="PTHR23305:SF11">
    <property type="entry name" value="OBG-LIKE ATPASE 1"/>
    <property type="match status" value="1"/>
</dbReference>
<dbReference type="Pfam" id="PF00005">
    <property type="entry name" value="ABC_tran"/>
    <property type="match status" value="1"/>
</dbReference>
<dbReference type="SUPFAM" id="SSF56112">
    <property type="entry name" value="Protein kinase-like (PK-like)"/>
    <property type="match status" value="1"/>
</dbReference>
<evidence type="ECO:0000259" key="3">
    <source>
        <dbReference type="PROSITE" id="PS50893"/>
    </source>
</evidence>
<dbReference type="Proteomes" id="UP001164929">
    <property type="component" value="Chromosome 16"/>
</dbReference>
<dbReference type="AlphaFoldDB" id="A0AAD6LKR4"/>
<organism evidence="5 6">
    <name type="scientific">Populus alba x Populus x berolinensis</name>
    <dbReference type="NCBI Taxonomy" id="444605"/>
    <lineage>
        <taxon>Eukaryota</taxon>
        <taxon>Viridiplantae</taxon>
        <taxon>Streptophyta</taxon>
        <taxon>Embryophyta</taxon>
        <taxon>Tracheophyta</taxon>
        <taxon>Spermatophyta</taxon>
        <taxon>Magnoliopsida</taxon>
        <taxon>eudicotyledons</taxon>
        <taxon>Gunneridae</taxon>
        <taxon>Pentapetalae</taxon>
        <taxon>rosids</taxon>
        <taxon>fabids</taxon>
        <taxon>Malpighiales</taxon>
        <taxon>Salicaceae</taxon>
        <taxon>Saliceae</taxon>
        <taxon>Populus</taxon>
    </lineage>
</organism>
<feature type="domain" description="OBG-type G" evidence="4">
    <location>
        <begin position="1"/>
        <end position="120"/>
    </location>
</feature>
<proteinExistence type="predicted"/>
<evidence type="ECO:0000313" key="5">
    <source>
        <dbReference type="EMBL" id="KAJ6968776.1"/>
    </source>
</evidence>
<dbReference type="Pfam" id="PF01926">
    <property type="entry name" value="MMR_HSR1"/>
    <property type="match status" value="1"/>
</dbReference>